<dbReference type="InterPro" id="IPR004509">
    <property type="entry name" value="Competence_ComEA_HhH"/>
</dbReference>
<name>A0AB38YKT1_9GAMM</name>
<dbReference type="SUPFAM" id="SSF47781">
    <property type="entry name" value="RuvA domain 2-like"/>
    <property type="match status" value="1"/>
</dbReference>
<feature type="chain" id="PRO_5044282593" evidence="1">
    <location>
        <begin position="26"/>
        <end position="107"/>
    </location>
</feature>
<dbReference type="Gene3D" id="1.10.150.280">
    <property type="entry name" value="AF1531-like domain"/>
    <property type="match status" value="1"/>
</dbReference>
<dbReference type="AlphaFoldDB" id="A0AB38YKT1"/>
<feature type="signal peptide" evidence="1">
    <location>
        <begin position="1"/>
        <end position="25"/>
    </location>
</feature>
<dbReference type="GO" id="GO:0003677">
    <property type="term" value="F:DNA binding"/>
    <property type="evidence" value="ECO:0007669"/>
    <property type="project" value="InterPro"/>
</dbReference>
<proteinExistence type="predicted"/>
<dbReference type="NCBIfam" id="TIGR00426">
    <property type="entry name" value="competence protein ComEA helix-hairpin-helix repeat region"/>
    <property type="match status" value="1"/>
</dbReference>
<accession>A0AB38YKT1</accession>
<dbReference type="GO" id="GO:0006281">
    <property type="term" value="P:DNA repair"/>
    <property type="evidence" value="ECO:0007669"/>
    <property type="project" value="InterPro"/>
</dbReference>
<dbReference type="InterPro" id="IPR051675">
    <property type="entry name" value="Endo/Exo/Phosphatase_dom_1"/>
</dbReference>
<evidence type="ECO:0000259" key="2">
    <source>
        <dbReference type="SMART" id="SM00278"/>
    </source>
</evidence>
<reference evidence="3" key="1">
    <citation type="submission" date="2022-07" db="EMBL/GenBank/DDBJ databases">
        <title>Complete genome sequence of Salinispirillum sp. LH10-3-1 capable of multiple carbohydrate inversion isolated from a soda lake.</title>
        <authorList>
            <person name="Liu J."/>
            <person name="Zhai Y."/>
            <person name="Zhang H."/>
            <person name="Yang H."/>
            <person name="Qu J."/>
            <person name="Li J."/>
        </authorList>
    </citation>
    <scope>NUCLEOTIDE SEQUENCE</scope>
    <source>
        <strain evidence="3">LH 10-3-1</strain>
    </source>
</reference>
<organism evidence="3">
    <name type="scientific">Salinispirillum sp. LH 10-3-1</name>
    <dbReference type="NCBI Taxonomy" id="2952525"/>
    <lineage>
        <taxon>Bacteria</taxon>
        <taxon>Pseudomonadati</taxon>
        <taxon>Pseudomonadota</taxon>
        <taxon>Gammaproteobacteria</taxon>
        <taxon>Oceanospirillales</taxon>
        <taxon>Saccharospirillaceae</taxon>
        <taxon>Salinispirillum</taxon>
    </lineage>
</organism>
<sequence>MIELKKVFGLVLASLVMFGAMSLSAEELTDFPADYSDELVIMVNINLDDAEKMAVALAGIGPARAAAIVAHREEFGPFASVEDLLAISGIGPRTLEAIRHQLVVGDS</sequence>
<dbReference type="PANTHER" id="PTHR21180:SF32">
    <property type="entry name" value="ENDONUCLEASE_EXONUCLEASE_PHOSPHATASE FAMILY DOMAIN-CONTAINING PROTEIN 1"/>
    <property type="match status" value="1"/>
</dbReference>
<dbReference type="PANTHER" id="PTHR21180">
    <property type="entry name" value="ENDONUCLEASE/EXONUCLEASE/PHOSPHATASE FAMILY DOMAIN-CONTAINING PROTEIN 1"/>
    <property type="match status" value="1"/>
</dbReference>
<dbReference type="RefSeq" id="WP_304996797.1">
    <property type="nucleotide sequence ID" value="NZ_CP101717.1"/>
</dbReference>
<feature type="domain" description="Helix-hairpin-helix DNA-binding motif class 1" evidence="2">
    <location>
        <begin position="52"/>
        <end position="71"/>
    </location>
</feature>
<evidence type="ECO:0000256" key="1">
    <source>
        <dbReference type="SAM" id="SignalP"/>
    </source>
</evidence>
<dbReference type="InterPro" id="IPR010994">
    <property type="entry name" value="RuvA_2-like"/>
</dbReference>
<protein>
    <submittedName>
        <fullName evidence="3">Helix-hairpin-helix domain-containing protein</fullName>
    </submittedName>
</protein>
<dbReference type="InterPro" id="IPR003583">
    <property type="entry name" value="Hlx-hairpin-Hlx_DNA-bd_motif"/>
</dbReference>
<feature type="domain" description="Helix-hairpin-helix DNA-binding motif class 1" evidence="2">
    <location>
        <begin position="82"/>
        <end position="101"/>
    </location>
</feature>
<gene>
    <name evidence="3" type="ORF">NFC81_06915</name>
</gene>
<dbReference type="Pfam" id="PF12836">
    <property type="entry name" value="HHH_3"/>
    <property type="match status" value="1"/>
</dbReference>
<dbReference type="SMART" id="SM00278">
    <property type="entry name" value="HhH1"/>
    <property type="match status" value="2"/>
</dbReference>
<evidence type="ECO:0000313" key="3">
    <source>
        <dbReference type="EMBL" id="WLD59505.1"/>
    </source>
</evidence>
<dbReference type="EMBL" id="CP101717">
    <property type="protein sequence ID" value="WLD59505.1"/>
    <property type="molecule type" value="Genomic_DNA"/>
</dbReference>
<keyword evidence="1" id="KW-0732">Signal</keyword>